<evidence type="ECO:0000313" key="23">
    <source>
        <dbReference type="EMBL" id="KAA0019553.1"/>
    </source>
</evidence>
<dbReference type="GO" id="GO:0003910">
    <property type="term" value="F:DNA ligase (ATP) activity"/>
    <property type="evidence" value="ECO:0007669"/>
    <property type="project" value="UniProtKB-EC"/>
</dbReference>
<dbReference type="InterPro" id="IPR012309">
    <property type="entry name" value="DNA_ligase_ATP-dep_C"/>
</dbReference>
<evidence type="ECO:0000256" key="8">
    <source>
        <dbReference type="ARBA" id="ARBA00022741"/>
    </source>
</evidence>
<dbReference type="CDD" id="cd07971">
    <property type="entry name" value="OBF_DNA_ligase_LigD"/>
    <property type="match status" value="1"/>
</dbReference>
<comment type="catalytic activity">
    <reaction evidence="20">
        <text>ATP + (deoxyribonucleotide)n-3'-hydroxyl + 5'-phospho-(deoxyribonucleotide)m = (deoxyribonucleotide)n+m + AMP + diphosphate.</text>
        <dbReference type="EC" id="6.5.1.1"/>
    </reaction>
</comment>
<keyword evidence="12" id="KW-0067">ATP-binding</keyword>
<dbReference type="InterPro" id="IPR012310">
    <property type="entry name" value="DNA_ligase_ATP-dep_cent"/>
</dbReference>
<dbReference type="PANTHER" id="PTHR42705">
    <property type="entry name" value="BIFUNCTIONAL NON-HOMOLOGOUS END JOINING PROTEIN LIGD"/>
    <property type="match status" value="1"/>
</dbReference>
<keyword evidence="6" id="KW-0540">Nuclease</keyword>
<evidence type="ECO:0000256" key="5">
    <source>
        <dbReference type="ARBA" id="ARBA00022695"/>
    </source>
</evidence>
<evidence type="ECO:0000256" key="20">
    <source>
        <dbReference type="ARBA" id="ARBA00034003"/>
    </source>
</evidence>
<dbReference type="Proteomes" id="UP000466024">
    <property type="component" value="Unassembled WGS sequence"/>
</dbReference>
<dbReference type="GO" id="GO:0046872">
    <property type="term" value="F:metal ion binding"/>
    <property type="evidence" value="ECO:0007669"/>
    <property type="project" value="UniProtKB-KW"/>
</dbReference>
<dbReference type="InterPro" id="IPR014145">
    <property type="entry name" value="LigD_pol_dom"/>
</dbReference>
<evidence type="ECO:0000256" key="12">
    <source>
        <dbReference type="ARBA" id="ARBA00022840"/>
    </source>
</evidence>
<keyword evidence="10" id="KW-0378">Hydrolase</keyword>
<keyword evidence="3 23" id="KW-0436">Ligase</keyword>
<evidence type="ECO:0000256" key="21">
    <source>
        <dbReference type="SAM" id="MobiDB-lite"/>
    </source>
</evidence>
<evidence type="ECO:0000256" key="11">
    <source>
        <dbReference type="ARBA" id="ARBA00022839"/>
    </source>
</evidence>
<dbReference type="NCBIfam" id="TIGR02778">
    <property type="entry name" value="ligD_pol"/>
    <property type="match status" value="1"/>
</dbReference>
<dbReference type="EMBL" id="VTPX01000002">
    <property type="protein sequence ID" value="KAA0019553.1"/>
    <property type="molecule type" value="Genomic_DNA"/>
</dbReference>
<dbReference type="InterPro" id="IPR012340">
    <property type="entry name" value="NA-bd_OB-fold"/>
</dbReference>
<keyword evidence="11" id="KW-0269">Exonuclease</keyword>
<feature type="region of interest" description="Disordered" evidence="21">
    <location>
        <begin position="564"/>
        <end position="612"/>
    </location>
</feature>
<dbReference type="NCBIfam" id="TIGR02776">
    <property type="entry name" value="NHEJ_ligase_prk"/>
    <property type="match status" value="1"/>
</dbReference>
<keyword evidence="9" id="KW-0227">DNA damage</keyword>
<dbReference type="Pfam" id="PF13298">
    <property type="entry name" value="LigD_N"/>
    <property type="match status" value="1"/>
</dbReference>
<evidence type="ECO:0000256" key="14">
    <source>
        <dbReference type="ARBA" id="ARBA00023125"/>
    </source>
</evidence>
<evidence type="ECO:0000256" key="3">
    <source>
        <dbReference type="ARBA" id="ARBA00022598"/>
    </source>
</evidence>
<dbReference type="Pfam" id="PF21686">
    <property type="entry name" value="LigD_Prim-Pol"/>
    <property type="match status" value="1"/>
</dbReference>
<evidence type="ECO:0000256" key="2">
    <source>
        <dbReference type="ARBA" id="ARBA00012727"/>
    </source>
</evidence>
<feature type="compositionally biased region" description="Low complexity" evidence="21">
    <location>
        <begin position="185"/>
        <end position="231"/>
    </location>
</feature>
<feature type="domain" description="ATP-dependent DNA ligase family profile" evidence="22">
    <location>
        <begin position="358"/>
        <end position="493"/>
    </location>
</feature>
<dbReference type="Gene3D" id="3.30.470.30">
    <property type="entry name" value="DNA ligase/mRNA capping enzyme"/>
    <property type="match status" value="1"/>
</dbReference>
<evidence type="ECO:0000313" key="24">
    <source>
        <dbReference type="Proteomes" id="UP000466024"/>
    </source>
</evidence>
<evidence type="ECO:0000256" key="9">
    <source>
        <dbReference type="ARBA" id="ARBA00022763"/>
    </source>
</evidence>
<dbReference type="NCBIfam" id="NF004628">
    <property type="entry name" value="PRK05972.1"/>
    <property type="match status" value="1"/>
</dbReference>
<dbReference type="Pfam" id="PF04679">
    <property type="entry name" value="DNA_ligase_A_C"/>
    <property type="match status" value="1"/>
</dbReference>
<keyword evidence="15" id="KW-0233">DNA recombination</keyword>
<dbReference type="Gene3D" id="3.30.1490.70">
    <property type="match status" value="1"/>
</dbReference>
<dbReference type="SUPFAM" id="SSF50249">
    <property type="entry name" value="Nucleic acid-binding proteins"/>
    <property type="match status" value="1"/>
</dbReference>
<evidence type="ECO:0000256" key="13">
    <source>
        <dbReference type="ARBA" id="ARBA00022932"/>
    </source>
</evidence>
<proteinExistence type="predicted"/>
<reference evidence="23 24" key="1">
    <citation type="submission" date="2019-08" db="EMBL/GenBank/DDBJ databases">
        <title>Bioinformatics analysis of the strain L3 and L5.</title>
        <authorList>
            <person name="Li X."/>
        </authorList>
    </citation>
    <scope>NUCLEOTIDE SEQUENCE [LARGE SCALE GENOMIC DNA]</scope>
    <source>
        <strain evidence="23 24">L3</strain>
    </source>
</reference>
<feature type="region of interest" description="Disordered" evidence="21">
    <location>
        <begin position="1"/>
        <end position="29"/>
    </location>
</feature>
<keyword evidence="14" id="KW-0238">DNA-binding</keyword>
<dbReference type="GO" id="GO:0006310">
    <property type="term" value="P:DNA recombination"/>
    <property type="evidence" value="ECO:0007669"/>
    <property type="project" value="UniProtKB-KW"/>
</dbReference>
<dbReference type="Gene3D" id="3.90.920.10">
    <property type="entry name" value="DNA primase, PRIM domain"/>
    <property type="match status" value="1"/>
</dbReference>
<dbReference type="NCBIfam" id="TIGR02777">
    <property type="entry name" value="LigD_PE_dom"/>
    <property type="match status" value="1"/>
</dbReference>
<dbReference type="CDD" id="cd04861">
    <property type="entry name" value="LigD_Pol_like"/>
    <property type="match status" value="1"/>
</dbReference>
<keyword evidence="13" id="KW-0239">DNA-directed DNA polymerase</keyword>
<keyword evidence="5" id="KW-0548">Nucleotidyltransferase</keyword>
<keyword evidence="4" id="KW-0808">Transferase</keyword>
<evidence type="ECO:0000256" key="6">
    <source>
        <dbReference type="ARBA" id="ARBA00022722"/>
    </source>
</evidence>
<feature type="compositionally biased region" description="Basic and acidic residues" evidence="21">
    <location>
        <begin position="1"/>
        <end position="21"/>
    </location>
</feature>
<dbReference type="PANTHER" id="PTHR42705:SF2">
    <property type="entry name" value="BIFUNCTIONAL NON-HOMOLOGOUS END JOINING PROTEIN LIGD"/>
    <property type="match status" value="1"/>
</dbReference>
<feature type="compositionally biased region" description="Basic and acidic residues" evidence="21">
    <location>
        <begin position="566"/>
        <end position="577"/>
    </location>
</feature>
<keyword evidence="8" id="KW-0547">Nucleotide-binding</keyword>
<evidence type="ECO:0000256" key="4">
    <source>
        <dbReference type="ARBA" id="ARBA00022679"/>
    </source>
</evidence>
<evidence type="ECO:0000259" key="22">
    <source>
        <dbReference type="PROSITE" id="PS50160"/>
    </source>
</evidence>
<comment type="caution">
    <text evidence="23">The sequence shown here is derived from an EMBL/GenBank/DDBJ whole genome shotgun (WGS) entry which is preliminary data.</text>
</comment>
<evidence type="ECO:0000256" key="7">
    <source>
        <dbReference type="ARBA" id="ARBA00022723"/>
    </source>
</evidence>
<feature type="region of interest" description="Disordered" evidence="21">
    <location>
        <begin position="182"/>
        <end position="262"/>
    </location>
</feature>
<evidence type="ECO:0000256" key="10">
    <source>
        <dbReference type="ARBA" id="ARBA00022801"/>
    </source>
</evidence>
<dbReference type="PROSITE" id="PS50160">
    <property type="entry name" value="DNA_LIGASE_A3"/>
    <property type="match status" value="1"/>
</dbReference>
<dbReference type="GO" id="GO:0003677">
    <property type="term" value="F:DNA binding"/>
    <property type="evidence" value="ECO:0007669"/>
    <property type="project" value="UniProtKB-KW"/>
</dbReference>
<dbReference type="NCBIfam" id="TIGR02779">
    <property type="entry name" value="NHEJ_ligase_lig"/>
    <property type="match status" value="1"/>
</dbReference>
<dbReference type="GO" id="GO:0003887">
    <property type="term" value="F:DNA-directed DNA polymerase activity"/>
    <property type="evidence" value="ECO:0007669"/>
    <property type="project" value="UniProtKB-KW"/>
</dbReference>
<dbReference type="GO" id="GO:0006281">
    <property type="term" value="P:DNA repair"/>
    <property type="evidence" value="ECO:0007669"/>
    <property type="project" value="UniProtKB-KW"/>
</dbReference>
<organism evidence="23 24">
    <name type="scientific">Salinicola corii</name>
    <dbReference type="NCBI Taxonomy" id="2606937"/>
    <lineage>
        <taxon>Bacteria</taxon>
        <taxon>Pseudomonadati</taxon>
        <taxon>Pseudomonadota</taxon>
        <taxon>Gammaproteobacteria</taxon>
        <taxon>Oceanospirillales</taxon>
        <taxon>Halomonadaceae</taxon>
        <taxon>Salinicola</taxon>
    </lineage>
</organism>
<dbReference type="InterPro" id="IPR052171">
    <property type="entry name" value="NHEJ_LigD"/>
</dbReference>
<dbReference type="Pfam" id="PF01068">
    <property type="entry name" value="DNA_ligase_A_M"/>
    <property type="match status" value="1"/>
</dbReference>
<evidence type="ECO:0000256" key="1">
    <source>
        <dbReference type="ARBA" id="ARBA00001936"/>
    </source>
</evidence>
<evidence type="ECO:0000256" key="19">
    <source>
        <dbReference type="ARBA" id="ARBA00029943"/>
    </source>
</evidence>
<dbReference type="InterPro" id="IPR014143">
    <property type="entry name" value="NHEJ_ligase_prk"/>
</dbReference>
<dbReference type="CDD" id="cd07906">
    <property type="entry name" value="Adenylation_DNA_ligase_LigD_LigC"/>
    <property type="match status" value="1"/>
</dbReference>
<evidence type="ECO:0000256" key="15">
    <source>
        <dbReference type="ARBA" id="ARBA00023172"/>
    </source>
</evidence>
<keyword evidence="7" id="KW-0479">Metal-binding</keyword>
<protein>
    <recommendedName>
        <fullName evidence="2">DNA ligase (ATP)</fullName>
        <ecNumber evidence="2">6.5.1.1</ecNumber>
    </recommendedName>
    <alternativeName>
        <fullName evidence="19">NHEJ DNA polymerase</fullName>
    </alternativeName>
</protein>
<dbReference type="Gene3D" id="2.40.50.140">
    <property type="entry name" value="Nucleic acid-binding proteins"/>
    <property type="match status" value="1"/>
</dbReference>
<dbReference type="SUPFAM" id="SSF56091">
    <property type="entry name" value="DNA ligase/mRNA capping enzyme, catalytic domain"/>
    <property type="match status" value="1"/>
</dbReference>
<dbReference type="GO" id="GO:0004527">
    <property type="term" value="F:exonuclease activity"/>
    <property type="evidence" value="ECO:0007669"/>
    <property type="project" value="UniProtKB-KW"/>
</dbReference>
<dbReference type="InterPro" id="IPR014144">
    <property type="entry name" value="LigD_PE_domain"/>
</dbReference>
<evidence type="ECO:0000256" key="18">
    <source>
        <dbReference type="ARBA" id="ARBA00023268"/>
    </source>
</evidence>
<sequence>MADLETYRNKRDFSRSPEPRGKRGKQRSRLSFVIHKHDASQLHYDLRLEEDGVLRSWALPKGPGLDPGEKHLAVQVEDHPLDYGDFEGVIPDGYGAGTVMLWDRGEWRVTGKHDDGQIDFELDGAKLKGAWTLKRMSGRGSGGKRQDGKQWLMIKRHDATDSHVPDSLDDISVASNRRMTEIAEGKSPSSPLTGSSSTAGSSPAASSSTTSASKSSSKNASSPRSSSSRTSSKTESKRSTGGRKARTIKIDPGQLEGARKANLPPRPAAQLATLVEEAPADDDWFHEIKFDGYRILARLDRGKVSLLTRNGHDWRDRFPEIAEAIEALPLEKALFDGEVVALRRDGISDFRRLQGALSDEKTAGLVYQIFDLRYLDGLGLEGMALDNVALRDRKALLAQTCDAVKIGNGGLLRYTDHVEGQGAAFYQQASRQGLEGIVSKRADSFYRGRRNRDWLKAKTERQAEFVVGGYTDPKGSRSGFGSLLIGAYDDDGKLRYCGRVGAGFSNDQLAEWQRELARSPRKTSPFVERDIPDLAGSHWVTPKRVIDVNFSEWTNDGRLRHPRFRGLREDRDPHDIRLNPQRVTEPSMSEKASEPAPQKRSTRRRSGGGDVEIEGIRLTHPDRVLFEDQGITKRALAEYYAEHAGWILPGLAERPLTLLRCPSGVGETCFVQKHPSETMPDSLPSVAIAEKSGRHDYLYARRAADLVALVQMGTVEFHLWNSRVDDLERPDQLVFDLDPAPDCEWQAVIDVAGELRQALSELGLTAFLRTTGGKGLHLVVPLKPHADWETAKGFAEAVCERCADRHPDQLTLNMSKQARRGKVFLDYLRNGRGATAVASYSVRAKPGAPVATPIRWEELGPKLRADNYTLANLPRRLASLKHDPWAGFDDVRERLTQRRCRNGGLNG</sequence>
<keyword evidence="17" id="KW-0464">Manganese</keyword>
<gene>
    <name evidence="23" type="primary">ligD</name>
    <name evidence="23" type="ORF">F0A16_04200</name>
</gene>
<evidence type="ECO:0000256" key="16">
    <source>
        <dbReference type="ARBA" id="ARBA00023204"/>
    </source>
</evidence>
<dbReference type="RefSeq" id="WP_149434157.1">
    <property type="nucleotide sequence ID" value="NZ_VTPX01000002.1"/>
</dbReference>
<keyword evidence="16" id="KW-0234">DNA repair</keyword>
<dbReference type="AlphaFoldDB" id="A0A640WGL9"/>
<keyword evidence="18" id="KW-0511">Multifunctional enzyme</keyword>
<accession>A0A640WGL9</accession>
<keyword evidence="24" id="KW-1185">Reference proteome</keyword>
<dbReference type="EC" id="6.5.1.1" evidence="2"/>
<dbReference type="InterPro" id="IPR014146">
    <property type="entry name" value="LigD_ligase_dom"/>
</dbReference>
<dbReference type="GO" id="GO:0005524">
    <property type="term" value="F:ATP binding"/>
    <property type="evidence" value="ECO:0007669"/>
    <property type="project" value="UniProtKB-KW"/>
</dbReference>
<name>A0A640WGL9_9GAMM</name>
<comment type="cofactor">
    <cofactor evidence="1">
        <name>Mn(2+)</name>
        <dbReference type="ChEBI" id="CHEBI:29035"/>
    </cofactor>
</comment>
<evidence type="ECO:0000256" key="17">
    <source>
        <dbReference type="ARBA" id="ARBA00023211"/>
    </source>
</evidence>